<feature type="transmembrane region" description="Helical" evidence="7">
    <location>
        <begin position="273"/>
        <end position="293"/>
    </location>
</feature>
<feature type="transmembrane region" description="Helical" evidence="7">
    <location>
        <begin position="236"/>
        <end position="261"/>
    </location>
</feature>
<evidence type="ECO:0000256" key="5">
    <source>
        <dbReference type="ARBA" id="ARBA00022989"/>
    </source>
</evidence>
<keyword evidence="5 7" id="KW-1133">Transmembrane helix</keyword>
<proteinExistence type="predicted"/>
<dbReference type="AlphaFoldDB" id="A0A3A9AAK8"/>
<dbReference type="GO" id="GO:0005886">
    <property type="term" value="C:plasma membrane"/>
    <property type="evidence" value="ECO:0007669"/>
    <property type="project" value="TreeGrafter"/>
</dbReference>
<dbReference type="Pfam" id="PF00535">
    <property type="entry name" value="Glycos_transf_2"/>
    <property type="match status" value="1"/>
</dbReference>
<feature type="domain" description="Glycosyltransferase 2-like" evidence="8">
    <location>
        <begin position="7"/>
        <end position="172"/>
    </location>
</feature>
<protein>
    <submittedName>
        <fullName evidence="9">Glycosyltransferase</fullName>
    </submittedName>
</protein>
<keyword evidence="2" id="KW-0328">Glycosyltransferase</keyword>
<dbReference type="CDD" id="cd04187">
    <property type="entry name" value="DPM1_like_bac"/>
    <property type="match status" value="1"/>
</dbReference>
<keyword evidence="10" id="KW-1185">Reference proteome</keyword>
<evidence type="ECO:0000256" key="7">
    <source>
        <dbReference type="SAM" id="Phobius"/>
    </source>
</evidence>
<evidence type="ECO:0000259" key="8">
    <source>
        <dbReference type="Pfam" id="PF00535"/>
    </source>
</evidence>
<evidence type="ECO:0000313" key="9">
    <source>
        <dbReference type="EMBL" id="RKI88672.1"/>
    </source>
</evidence>
<dbReference type="PANTHER" id="PTHR48090">
    <property type="entry name" value="UNDECAPRENYL-PHOSPHATE 4-DEOXY-4-FORMAMIDO-L-ARABINOSE TRANSFERASE-RELATED"/>
    <property type="match status" value="1"/>
</dbReference>
<gene>
    <name evidence="9" type="ORF">D7V94_19035</name>
</gene>
<dbReference type="InterPro" id="IPR029044">
    <property type="entry name" value="Nucleotide-diphossugar_trans"/>
</dbReference>
<reference evidence="9 10" key="1">
    <citation type="submission" date="2018-09" db="EMBL/GenBank/DDBJ databases">
        <title>Murine metabolic-syndrome-specific gut microbial biobank.</title>
        <authorList>
            <person name="Liu C."/>
        </authorList>
    </citation>
    <scope>NUCLEOTIDE SEQUENCE [LARGE SCALE GENOMIC DNA]</scope>
    <source>
        <strain evidence="9 10">0.1xD8-82</strain>
    </source>
</reference>
<dbReference type="Gene3D" id="3.90.550.10">
    <property type="entry name" value="Spore Coat Polysaccharide Biosynthesis Protein SpsA, Chain A"/>
    <property type="match status" value="1"/>
</dbReference>
<dbReference type="PANTHER" id="PTHR48090:SF1">
    <property type="entry name" value="PROPHAGE BACTOPRENOL GLUCOSYL TRANSFERASE HOMOLOG"/>
    <property type="match status" value="1"/>
</dbReference>
<keyword evidence="4 7" id="KW-0812">Transmembrane</keyword>
<evidence type="ECO:0000256" key="4">
    <source>
        <dbReference type="ARBA" id="ARBA00022692"/>
    </source>
</evidence>
<name>A0A3A9AAK8_9FIRM</name>
<comment type="caution">
    <text evidence="9">The sequence shown here is derived from an EMBL/GenBank/DDBJ whole genome shotgun (WGS) entry which is preliminary data.</text>
</comment>
<comment type="subcellular location">
    <subcellularLocation>
        <location evidence="1">Membrane</location>
        <topology evidence="1">Multi-pass membrane protein</topology>
    </subcellularLocation>
</comment>
<evidence type="ECO:0000256" key="3">
    <source>
        <dbReference type="ARBA" id="ARBA00022679"/>
    </source>
</evidence>
<dbReference type="RefSeq" id="WP_120471893.1">
    <property type="nucleotide sequence ID" value="NZ_RAYQ01000026.1"/>
</dbReference>
<sequence>MERLVFVLPCYNEDEILEITIERLLFLMKDLIERKKISEDSYMLFVNDGSSDNTWEIIKKNYLNSKYVNGIKLSANVGHQNALWAGLMTAKEDANIMITIDADLQDDINVVEEMIDKYYDGNQIVYGIKKKRLADPWAKRVSAEGFYKLMNLLGVRTIYNHADFRLMSKIAVQALSKYKERNLFLRGIVPLLGFKTECVYEDIKEREAGKSKYSLKKMLNLATNAITSFSIKPLALIGWLGCIIVLFCTIMIVQAIIAHISGDTVAGWTSMMISIWFIGGVQLISLGIVGEYIGKLYIETKERPLYFIEQALIH</sequence>
<dbReference type="EMBL" id="RAYQ01000026">
    <property type="protein sequence ID" value="RKI88672.1"/>
    <property type="molecule type" value="Genomic_DNA"/>
</dbReference>
<accession>A0A3A9AAK8</accession>
<keyword evidence="3 9" id="KW-0808">Transferase</keyword>
<dbReference type="GO" id="GO:0016757">
    <property type="term" value="F:glycosyltransferase activity"/>
    <property type="evidence" value="ECO:0007669"/>
    <property type="project" value="UniProtKB-KW"/>
</dbReference>
<evidence type="ECO:0000256" key="2">
    <source>
        <dbReference type="ARBA" id="ARBA00022676"/>
    </source>
</evidence>
<evidence type="ECO:0000256" key="1">
    <source>
        <dbReference type="ARBA" id="ARBA00004141"/>
    </source>
</evidence>
<dbReference type="OrthoDB" id="9807778at2"/>
<dbReference type="InterPro" id="IPR050256">
    <property type="entry name" value="Glycosyltransferase_2"/>
</dbReference>
<organism evidence="9 10">
    <name type="scientific">Parablautia intestinalis</name>
    <dbReference type="NCBI Taxonomy" id="2320100"/>
    <lineage>
        <taxon>Bacteria</taxon>
        <taxon>Bacillati</taxon>
        <taxon>Bacillota</taxon>
        <taxon>Clostridia</taxon>
        <taxon>Lachnospirales</taxon>
        <taxon>Lachnospiraceae</taxon>
        <taxon>Parablautia</taxon>
    </lineage>
</organism>
<evidence type="ECO:0000313" key="10">
    <source>
        <dbReference type="Proteomes" id="UP000280696"/>
    </source>
</evidence>
<keyword evidence="6 7" id="KW-0472">Membrane</keyword>
<dbReference type="Proteomes" id="UP000280696">
    <property type="component" value="Unassembled WGS sequence"/>
</dbReference>
<evidence type="ECO:0000256" key="6">
    <source>
        <dbReference type="ARBA" id="ARBA00023136"/>
    </source>
</evidence>
<dbReference type="InterPro" id="IPR001173">
    <property type="entry name" value="Glyco_trans_2-like"/>
</dbReference>
<dbReference type="SUPFAM" id="SSF53448">
    <property type="entry name" value="Nucleotide-diphospho-sugar transferases"/>
    <property type="match status" value="1"/>
</dbReference>